<sequence>MAPAAKERSLEQTPTWAVAVVCFILVLVSIIIEYIIHLIGKWLKKKNKRALYEALEKIKAELMLLGFLSLLLTVGQGPISDICISKSVGATWHPCSKKQETVYGKEDGESPSSDDDDDSGRRRLLSAVLSNSGGRARRVLAAAGYDKCGARGKVPFVSFYGIHQLHILIFVLAVVHVLYCIITLVLGRLKMRRWKTWELETRTADYQFSHDPERFRFARDTSFGRRHLSFWSRSPILLWIVCFFRQFVRSVPKVDYLTLRNGFIIAHLAPQSQTKFDFQKYINRSLEEDFKVVVGISPIIWLFAVLFLLSNTHGSRSYLYLPFIPLIMILLKGEKWLRGPPLVEPGDHLFWFNNPRLILHIIHFVLFQNAFQLAFFAWTWYEFGLKSCFHDKLEDVVLRITMGVVIELLCSYVTLPLYALVTQMGSTMKPTIFNDRVANAIRKWHHAAKKHVKQSKHASPASAPGTPLHGMSPVHLLRHYHSEQDMDSVQTLPRMSYFESEGPNESPSLHDNDDVPWSNQSRNQGQEEEISAHYQPNSLPGYGNRIQHEIQIHRRDFSFEKS</sequence>
<keyword evidence="5 8" id="KW-1133">Transmembrane helix</keyword>
<keyword evidence="3 8" id="KW-0812">Transmembrane</keyword>
<comment type="similarity">
    <text evidence="2 8">Belongs to the MLO family.</text>
</comment>
<dbReference type="GO" id="GO:0006952">
    <property type="term" value="P:defense response"/>
    <property type="evidence" value="ECO:0007669"/>
    <property type="project" value="UniProtKB-KW"/>
</dbReference>
<dbReference type="EMBL" id="JBEDUW010000006">
    <property type="protein sequence ID" value="KAK9920868.1"/>
    <property type="molecule type" value="Genomic_DNA"/>
</dbReference>
<protein>
    <recommendedName>
        <fullName evidence="8">MLO-like protein</fullName>
    </recommendedName>
</protein>
<proteinExistence type="inferred from homology"/>
<dbReference type="PANTHER" id="PTHR31942">
    <property type="entry name" value="MLO-LIKE PROTEIN 1"/>
    <property type="match status" value="1"/>
</dbReference>
<evidence type="ECO:0000256" key="10">
    <source>
        <dbReference type="SAM" id="Phobius"/>
    </source>
</evidence>
<keyword evidence="7 8" id="KW-0568">Pathogenesis-related protein</keyword>
<evidence type="ECO:0000256" key="5">
    <source>
        <dbReference type="ARBA" id="ARBA00022989"/>
    </source>
</evidence>
<feature type="transmembrane region" description="Helical" evidence="10">
    <location>
        <begin position="290"/>
        <end position="309"/>
    </location>
</feature>
<evidence type="ECO:0000256" key="6">
    <source>
        <dbReference type="ARBA" id="ARBA00023136"/>
    </source>
</evidence>
<reference evidence="11 12" key="1">
    <citation type="journal article" date="2023" name="G3 (Bethesda)">
        <title>A chromosome-length genome assembly and annotation of blackberry (Rubus argutus, cv. 'Hillquist').</title>
        <authorList>
            <person name="Bruna T."/>
            <person name="Aryal R."/>
            <person name="Dudchenko O."/>
            <person name="Sargent D.J."/>
            <person name="Mead D."/>
            <person name="Buti M."/>
            <person name="Cavallini A."/>
            <person name="Hytonen T."/>
            <person name="Andres J."/>
            <person name="Pham M."/>
            <person name="Weisz D."/>
            <person name="Mascagni F."/>
            <person name="Usai G."/>
            <person name="Natali L."/>
            <person name="Bassil N."/>
            <person name="Fernandez G.E."/>
            <person name="Lomsadze A."/>
            <person name="Armour M."/>
            <person name="Olukolu B."/>
            <person name="Poorten T."/>
            <person name="Britton C."/>
            <person name="Davik J."/>
            <person name="Ashrafi H."/>
            <person name="Aiden E.L."/>
            <person name="Borodovsky M."/>
            <person name="Worthington M."/>
        </authorList>
    </citation>
    <scope>NUCLEOTIDE SEQUENCE [LARGE SCALE GENOMIC DNA]</scope>
    <source>
        <strain evidence="11">PI 553951</strain>
    </source>
</reference>
<evidence type="ECO:0000256" key="1">
    <source>
        <dbReference type="ARBA" id="ARBA00004141"/>
    </source>
</evidence>
<dbReference type="GO" id="GO:0005516">
    <property type="term" value="F:calmodulin binding"/>
    <property type="evidence" value="ECO:0007669"/>
    <property type="project" value="UniProtKB-KW"/>
</dbReference>
<keyword evidence="4 8" id="KW-0611">Plant defense</keyword>
<name>A0AAW1W9Y5_RUBAR</name>
<dbReference type="GO" id="GO:0016020">
    <property type="term" value="C:membrane"/>
    <property type="evidence" value="ECO:0007669"/>
    <property type="project" value="UniProtKB-SubCell"/>
</dbReference>
<comment type="domain">
    <text evidence="8">The C-terminus contains a calmodulin-binding domain, which binds calmodulin in a calcium-dependent fashion.</text>
</comment>
<accession>A0AAW1W9Y5</accession>
<feature type="transmembrane region" description="Helical" evidence="10">
    <location>
        <begin position="165"/>
        <end position="186"/>
    </location>
</feature>
<dbReference type="Pfam" id="PF03094">
    <property type="entry name" value="Mlo"/>
    <property type="match status" value="1"/>
</dbReference>
<comment type="subcellular location">
    <subcellularLocation>
        <location evidence="1 8">Membrane</location>
        <topology evidence="1 8">Multi-pass membrane protein</topology>
    </subcellularLocation>
</comment>
<evidence type="ECO:0000313" key="12">
    <source>
        <dbReference type="Proteomes" id="UP001457282"/>
    </source>
</evidence>
<feature type="region of interest" description="Disordered" evidence="9">
    <location>
        <begin position="497"/>
        <end position="545"/>
    </location>
</feature>
<keyword evidence="6 8" id="KW-0472">Membrane</keyword>
<feature type="transmembrane region" description="Helical" evidence="10">
    <location>
        <begin position="16"/>
        <end position="39"/>
    </location>
</feature>
<evidence type="ECO:0000256" key="7">
    <source>
        <dbReference type="ARBA" id="ARBA00023265"/>
    </source>
</evidence>
<gene>
    <name evidence="8" type="primary">MLO</name>
    <name evidence="11" type="ORF">M0R45_029408</name>
</gene>
<dbReference type="AlphaFoldDB" id="A0AAW1W9Y5"/>
<evidence type="ECO:0000256" key="3">
    <source>
        <dbReference type="ARBA" id="ARBA00022692"/>
    </source>
</evidence>
<evidence type="ECO:0000313" key="11">
    <source>
        <dbReference type="EMBL" id="KAK9920868.1"/>
    </source>
</evidence>
<dbReference type="Proteomes" id="UP001457282">
    <property type="component" value="Unassembled WGS sequence"/>
</dbReference>
<feature type="transmembrane region" description="Helical" evidence="10">
    <location>
        <begin position="400"/>
        <end position="421"/>
    </location>
</feature>
<evidence type="ECO:0000256" key="4">
    <source>
        <dbReference type="ARBA" id="ARBA00022821"/>
    </source>
</evidence>
<dbReference type="InterPro" id="IPR004326">
    <property type="entry name" value="Mlo"/>
</dbReference>
<keyword evidence="8" id="KW-0112">Calmodulin-binding</keyword>
<comment type="function">
    <text evidence="8">May be involved in modulation of pathogen defense and leaf cell death.</text>
</comment>
<organism evidence="11 12">
    <name type="scientific">Rubus argutus</name>
    <name type="common">Southern blackberry</name>
    <dbReference type="NCBI Taxonomy" id="59490"/>
    <lineage>
        <taxon>Eukaryota</taxon>
        <taxon>Viridiplantae</taxon>
        <taxon>Streptophyta</taxon>
        <taxon>Embryophyta</taxon>
        <taxon>Tracheophyta</taxon>
        <taxon>Spermatophyta</taxon>
        <taxon>Magnoliopsida</taxon>
        <taxon>eudicotyledons</taxon>
        <taxon>Gunneridae</taxon>
        <taxon>Pentapetalae</taxon>
        <taxon>rosids</taxon>
        <taxon>fabids</taxon>
        <taxon>Rosales</taxon>
        <taxon>Rosaceae</taxon>
        <taxon>Rosoideae</taxon>
        <taxon>Rosoideae incertae sedis</taxon>
        <taxon>Rubus</taxon>
    </lineage>
</organism>
<feature type="transmembrane region" description="Helical" evidence="10">
    <location>
        <begin position="60"/>
        <end position="79"/>
    </location>
</feature>
<evidence type="ECO:0000256" key="9">
    <source>
        <dbReference type="SAM" id="MobiDB-lite"/>
    </source>
</evidence>
<keyword evidence="12" id="KW-1185">Reference proteome</keyword>
<comment type="caution">
    <text evidence="11">The sequence shown here is derived from an EMBL/GenBank/DDBJ whole genome shotgun (WGS) entry which is preliminary data.</text>
</comment>
<evidence type="ECO:0000256" key="2">
    <source>
        <dbReference type="ARBA" id="ARBA00006574"/>
    </source>
</evidence>
<dbReference type="PANTHER" id="PTHR31942:SF114">
    <property type="entry name" value="MLO-LIKE PROTEIN"/>
    <property type="match status" value="1"/>
</dbReference>
<evidence type="ECO:0000256" key="8">
    <source>
        <dbReference type="RuleBase" id="RU280816"/>
    </source>
</evidence>
<feature type="transmembrane region" description="Helical" evidence="10">
    <location>
        <begin position="357"/>
        <end position="380"/>
    </location>
</feature>